<accession>A0A939JH56</accession>
<keyword evidence="3" id="KW-0479">Metal-binding</keyword>
<dbReference type="Proteomes" id="UP000664167">
    <property type="component" value="Unassembled WGS sequence"/>
</dbReference>
<dbReference type="InterPro" id="IPR036396">
    <property type="entry name" value="Cyt_P450_sf"/>
</dbReference>
<dbReference type="GO" id="GO:0020037">
    <property type="term" value="F:heme binding"/>
    <property type="evidence" value="ECO:0007669"/>
    <property type="project" value="InterPro"/>
</dbReference>
<comment type="caution">
    <text evidence="5">The sequence shown here is derived from an EMBL/GenBank/DDBJ whole genome shotgun (WGS) entry which is preliminary data.</text>
</comment>
<keyword evidence="3" id="KW-0560">Oxidoreductase</keyword>
<dbReference type="InterPro" id="IPR050121">
    <property type="entry name" value="Cytochrome_P450_monoxygenase"/>
</dbReference>
<dbReference type="CDD" id="cd00302">
    <property type="entry name" value="cytochrome_P450"/>
    <property type="match status" value="1"/>
</dbReference>
<keyword evidence="3" id="KW-0503">Monooxygenase</keyword>
<keyword evidence="3" id="KW-0349">Heme</keyword>
<dbReference type="AlphaFoldDB" id="A0A939JH56"/>
<evidence type="ECO:0000313" key="6">
    <source>
        <dbReference type="Proteomes" id="UP000664167"/>
    </source>
</evidence>
<feature type="compositionally biased region" description="Gly residues" evidence="4">
    <location>
        <begin position="218"/>
        <end position="234"/>
    </location>
</feature>
<gene>
    <name evidence="5" type="ORF">J0695_05110</name>
</gene>
<keyword evidence="6" id="KW-1185">Reference proteome</keyword>
<evidence type="ECO:0000256" key="1">
    <source>
        <dbReference type="ARBA" id="ARBA00001971"/>
    </source>
</evidence>
<dbReference type="GO" id="GO:0004497">
    <property type="term" value="F:monooxygenase activity"/>
    <property type="evidence" value="ECO:0007669"/>
    <property type="project" value="UniProtKB-KW"/>
</dbReference>
<keyword evidence="3" id="KW-0408">Iron</keyword>
<dbReference type="GO" id="GO:0016705">
    <property type="term" value="F:oxidoreductase activity, acting on paired donors, with incorporation or reduction of molecular oxygen"/>
    <property type="evidence" value="ECO:0007669"/>
    <property type="project" value="InterPro"/>
</dbReference>
<comment type="similarity">
    <text evidence="2 3">Belongs to the cytochrome P450 family.</text>
</comment>
<dbReference type="InterPro" id="IPR001128">
    <property type="entry name" value="Cyt_P450"/>
</dbReference>
<evidence type="ECO:0000256" key="3">
    <source>
        <dbReference type="RuleBase" id="RU000461"/>
    </source>
</evidence>
<feature type="region of interest" description="Disordered" evidence="4">
    <location>
        <begin position="216"/>
        <end position="235"/>
    </location>
</feature>
<name>A0A939JH56_9ACTN</name>
<dbReference type="PANTHER" id="PTHR24305">
    <property type="entry name" value="CYTOCHROME P450"/>
    <property type="match status" value="1"/>
</dbReference>
<dbReference type="EMBL" id="JAFLRJ010000036">
    <property type="protein sequence ID" value="MBO0511189.1"/>
    <property type="molecule type" value="Genomic_DNA"/>
</dbReference>
<evidence type="ECO:0000256" key="2">
    <source>
        <dbReference type="ARBA" id="ARBA00010617"/>
    </source>
</evidence>
<sequence>MESSATRDENGEHARTPRGNVPRDRRVDPLALLTSEFDGVHDVWRSAAGTVCVAGPETARAVMGNRHAAVAETSDFYRTRHGVFGPRAAQIRIGRSARALMRRHLDARRAELPGLVAEHLAPSSVWPDAGNLLVFRHLRDALLHPEAPAQLHATVEEIVNRSVLAGARRRHSPPSRLLFRRRALSTLHAEIRARQRDQRQCAGPAEPRDLLDVVLDGNGDGTGDGSGETNGGGDLADPSELAEVYLSFLFASVGSIGFALGWSLHLLGTHPGTPAAEPGWTVREALRLWPVAWLFARTPSRVQDLGGTTVTPRDQLAVCTYLVHRHPGHWERPDEFVPQRWAAAAPDAAYLPFGLGPHTCAGATVTMRLLEDLIGLITRDWHLSVTSDGGGPHVGPALAPPRFTAVLSFRDGCPGGG</sequence>
<dbReference type="PANTHER" id="PTHR24305:SF166">
    <property type="entry name" value="CYTOCHROME P450 12A4, MITOCHONDRIAL-RELATED"/>
    <property type="match status" value="1"/>
</dbReference>
<dbReference type="SUPFAM" id="SSF48264">
    <property type="entry name" value="Cytochrome P450"/>
    <property type="match status" value="1"/>
</dbReference>
<dbReference type="InterPro" id="IPR017972">
    <property type="entry name" value="Cyt_P450_CS"/>
</dbReference>
<dbReference type="PROSITE" id="PS00086">
    <property type="entry name" value="CYTOCHROME_P450"/>
    <property type="match status" value="1"/>
</dbReference>
<proteinExistence type="inferred from homology"/>
<evidence type="ECO:0000313" key="5">
    <source>
        <dbReference type="EMBL" id="MBO0511189.1"/>
    </source>
</evidence>
<feature type="region of interest" description="Disordered" evidence="4">
    <location>
        <begin position="1"/>
        <end position="26"/>
    </location>
</feature>
<evidence type="ECO:0000256" key="4">
    <source>
        <dbReference type="SAM" id="MobiDB-lite"/>
    </source>
</evidence>
<comment type="cofactor">
    <cofactor evidence="1">
        <name>heme</name>
        <dbReference type="ChEBI" id="CHEBI:30413"/>
    </cofactor>
</comment>
<dbReference type="RefSeq" id="WP_206960560.1">
    <property type="nucleotide sequence ID" value="NZ_BAAAJJ010000012.1"/>
</dbReference>
<reference evidence="5" key="1">
    <citation type="submission" date="2021-03" db="EMBL/GenBank/DDBJ databases">
        <title>Streptomyces poriferae sp. nov., a novel marine sponge-derived Actinobacteria species with anti-MRSA activity.</title>
        <authorList>
            <person name="Sandoval-Powers M."/>
            <person name="Kralova S."/>
            <person name="Nguyen G.-S."/>
            <person name="Fawwal D."/>
            <person name="Degnes K."/>
            <person name="Klinkenberg G."/>
            <person name="Sletta H."/>
            <person name="Wentzel A."/>
            <person name="Liles M.R."/>
        </authorList>
    </citation>
    <scope>NUCLEOTIDE SEQUENCE</scope>
    <source>
        <strain evidence="5">DSM 41794</strain>
    </source>
</reference>
<organism evidence="5 6">
    <name type="scientific">Streptomyces beijiangensis</name>
    <dbReference type="NCBI Taxonomy" id="163361"/>
    <lineage>
        <taxon>Bacteria</taxon>
        <taxon>Bacillati</taxon>
        <taxon>Actinomycetota</taxon>
        <taxon>Actinomycetes</taxon>
        <taxon>Kitasatosporales</taxon>
        <taxon>Streptomycetaceae</taxon>
        <taxon>Streptomyces</taxon>
    </lineage>
</organism>
<dbReference type="Pfam" id="PF00067">
    <property type="entry name" value="p450"/>
    <property type="match status" value="1"/>
</dbReference>
<dbReference type="GO" id="GO:0005506">
    <property type="term" value="F:iron ion binding"/>
    <property type="evidence" value="ECO:0007669"/>
    <property type="project" value="InterPro"/>
</dbReference>
<dbReference type="Gene3D" id="1.10.630.10">
    <property type="entry name" value="Cytochrome P450"/>
    <property type="match status" value="1"/>
</dbReference>
<protein>
    <submittedName>
        <fullName evidence="5">Cytochrome P450</fullName>
    </submittedName>
</protein>